<dbReference type="PIRSF" id="PIRSF000103">
    <property type="entry name" value="HIBADH"/>
    <property type="match status" value="1"/>
</dbReference>
<dbReference type="InterPro" id="IPR050812">
    <property type="entry name" value="Preph/Arog_dehydrog"/>
</dbReference>
<dbReference type="InterPro" id="IPR015815">
    <property type="entry name" value="HIBADH-related"/>
</dbReference>
<dbReference type="InterPro" id="IPR006115">
    <property type="entry name" value="6PGDH_NADP-bd"/>
</dbReference>
<evidence type="ECO:0000256" key="1">
    <source>
        <dbReference type="ARBA" id="ARBA00023002"/>
    </source>
</evidence>
<dbReference type="Gene3D" id="3.40.50.720">
    <property type="entry name" value="NAD(P)-binding Rossmann-like Domain"/>
    <property type="match status" value="1"/>
</dbReference>
<dbReference type="InterPro" id="IPR015814">
    <property type="entry name" value="Pgluconate_DH_NAD-bd_C"/>
</dbReference>
<keyword evidence="1" id="KW-0560">Oxidoreductase</keyword>
<dbReference type="EMBL" id="RDQM01000018">
    <property type="protein sequence ID" value="RMW95112.1"/>
    <property type="molecule type" value="Genomic_DNA"/>
</dbReference>
<dbReference type="InterPro" id="IPR036291">
    <property type="entry name" value="NAD(P)-bd_dom_sf"/>
</dbReference>
<dbReference type="RefSeq" id="WP_122239273.1">
    <property type="nucleotide sequence ID" value="NZ_RDQM01000018.1"/>
</dbReference>
<dbReference type="Gene3D" id="1.10.1040.10">
    <property type="entry name" value="N-(1-d-carboxylethyl)-l-norvaline Dehydrogenase, domain 2"/>
    <property type="match status" value="1"/>
</dbReference>
<feature type="active site" evidence="2">
    <location>
        <position position="189"/>
    </location>
</feature>
<protein>
    <submittedName>
        <fullName evidence="5">NAD(P)-dependent oxidoreductase</fullName>
    </submittedName>
</protein>
<evidence type="ECO:0000313" key="6">
    <source>
        <dbReference type="Proteomes" id="UP000267521"/>
    </source>
</evidence>
<dbReference type="Proteomes" id="UP000267521">
    <property type="component" value="Unassembled WGS sequence"/>
</dbReference>
<dbReference type="GO" id="GO:0050661">
    <property type="term" value="F:NADP binding"/>
    <property type="evidence" value="ECO:0007669"/>
    <property type="project" value="InterPro"/>
</dbReference>
<evidence type="ECO:0000313" key="5">
    <source>
        <dbReference type="EMBL" id="RMW95112.1"/>
    </source>
</evidence>
<dbReference type="InterPro" id="IPR008927">
    <property type="entry name" value="6-PGluconate_DH-like_C_sf"/>
</dbReference>
<accession>A0A3M6PVJ3</accession>
<evidence type="ECO:0000259" key="3">
    <source>
        <dbReference type="Pfam" id="PF03446"/>
    </source>
</evidence>
<proteinExistence type="predicted"/>
<dbReference type="Pfam" id="PF09130">
    <property type="entry name" value="DUF1932"/>
    <property type="match status" value="1"/>
</dbReference>
<organism evidence="5 6">
    <name type="scientific">Allofranklinella schreckenbergeri</name>
    <dbReference type="NCBI Taxonomy" id="1076744"/>
    <lineage>
        <taxon>Bacteria</taxon>
        <taxon>Pseudomonadati</taxon>
        <taxon>Pseudomonadota</taxon>
        <taxon>Betaproteobacteria</taxon>
        <taxon>Burkholderiales</taxon>
        <taxon>Comamonadaceae</taxon>
        <taxon>Allofranklinella</taxon>
    </lineage>
</organism>
<dbReference type="GO" id="GO:0070403">
    <property type="term" value="F:NAD+ binding"/>
    <property type="evidence" value="ECO:0007669"/>
    <property type="project" value="TreeGrafter"/>
</dbReference>
<dbReference type="SUPFAM" id="SSF51735">
    <property type="entry name" value="NAD(P)-binding Rossmann-fold domains"/>
    <property type="match status" value="1"/>
</dbReference>
<dbReference type="Pfam" id="PF03446">
    <property type="entry name" value="NAD_binding_2"/>
    <property type="match status" value="1"/>
</dbReference>
<dbReference type="PANTHER" id="PTHR21363">
    <property type="entry name" value="PREPHENATE DEHYDROGENASE"/>
    <property type="match status" value="1"/>
</dbReference>
<dbReference type="SUPFAM" id="SSF48179">
    <property type="entry name" value="6-phosphogluconate dehydrogenase C-terminal domain-like"/>
    <property type="match status" value="1"/>
</dbReference>
<dbReference type="GO" id="GO:0008977">
    <property type="term" value="F:prephenate dehydrogenase (NAD+) activity"/>
    <property type="evidence" value="ECO:0007669"/>
    <property type="project" value="TreeGrafter"/>
</dbReference>
<dbReference type="AlphaFoldDB" id="A0A3M6PVJ3"/>
<gene>
    <name evidence="5" type="ORF">EBQ26_11420</name>
</gene>
<reference evidence="5 6" key="1">
    <citation type="submission" date="2018-10" db="EMBL/GenBank/DDBJ databases">
        <title>Comamonadaceae CDC group NO-1 genome sequencing and assembly.</title>
        <authorList>
            <person name="Bernier A.-M."/>
            <person name="Bernard K."/>
        </authorList>
    </citation>
    <scope>NUCLEOTIDE SEQUENCE [LARGE SCALE GENOMIC DNA]</scope>
    <source>
        <strain evidence="5 6">NML970147</strain>
    </source>
</reference>
<comment type="caution">
    <text evidence="5">The sequence shown here is derived from an EMBL/GenBank/DDBJ whole genome shotgun (WGS) entry which is preliminary data.</text>
</comment>
<dbReference type="PANTHER" id="PTHR21363:SF0">
    <property type="entry name" value="PREPHENATE DEHYDROGENASE [NADP(+)]"/>
    <property type="match status" value="1"/>
</dbReference>
<feature type="domain" description="Phosphogluconate dehydrogenase NAD-binding putative C-terminal" evidence="4">
    <location>
        <begin position="210"/>
        <end position="277"/>
    </location>
</feature>
<dbReference type="InterPro" id="IPR013328">
    <property type="entry name" value="6PGD_dom2"/>
</dbReference>
<feature type="domain" description="6-phosphogluconate dehydrogenase NADP-binding" evidence="3">
    <location>
        <begin position="17"/>
        <end position="158"/>
    </location>
</feature>
<sequence length="327" mass="33963">MQAPATPTIPAEARRWRIGLLGYGEVGRILAEDLRAQGIAVSAYDRQLHHPRTQAQAQTLRVHAYAQGVELVDSAAALAAGCDCLISAVTASQTQAAIEAAAPGLRPGAWVLDLNSASPGTKQAAAAIAHAQGARYVEAAVMNSVPPQRIRTPMLLGGPGAAELAALLAPLGFACRAVSAQLGVASATKMCRSVLIKGLEALCIESLSAARHFGVEDAVLASLQDTFPGVDWQAQASYFFQRVIAHGQRRSEEMAESARTVAEAGLATGMAQAASHAQGWLAQQAAAGVFGAPDAPGFARSDDWRTEADRLLAALEQPAHSTPNPTP</sequence>
<evidence type="ECO:0000256" key="2">
    <source>
        <dbReference type="PIRSR" id="PIRSR000103-1"/>
    </source>
</evidence>
<dbReference type="GO" id="GO:0006571">
    <property type="term" value="P:tyrosine biosynthetic process"/>
    <property type="evidence" value="ECO:0007669"/>
    <property type="project" value="TreeGrafter"/>
</dbReference>
<evidence type="ECO:0000259" key="4">
    <source>
        <dbReference type="Pfam" id="PF09130"/>
    </source>
</evidence>
<name>A0A3M6PVJ3_9BURK</name>